<accession>A0A327RL73</accession>
<evidence type="ECO:0000259" key="1">
    <source>
        <dbReference type="Pfam" id="PF01471"/>
    </source>
</evidence>
<reference evidence="2 3" key="1">
    <citation type="submission" date="2018-06" db="EMBL/GenBank/DDBJ databases">
        <title>Genomic Encyclopedia of Archaeal and Bacterial Type Strains, Phase II (KMG-II): from individual species to whole genera.</title>
        <authorList>
            <person name="Goeker M."/>
        </authorList>
    </citation>
    <scope>NUCLEOTIDE SEQUENCE [LARGE SCALE GENOMIC DNA]</scope>
    <source>
        <strain evidence="2 3">DSM 24464</strain>
    </source>
</reference>
<dbReference type="Pfam" id="PF01471">
    <property type="entry name" value="PG_binding_1"/>
    <property type="match status" value="1"/>
</dbReference>
<dbReference type="InterPro" id="IPR036365">
    <property type="entry name" value="PGBD-like_sf"/>
</dbReference>
<dbReference type="OrthoDB" id="1143655at2"/>
<dbReference type="AlphaFoldDB" id="A0A327RL73"/>
<comment type="caution">
    <text evidence="2">The sequence shown here is derived from an EMBL/GenBank/DDBJ whole genome shotgun (WGS) entry which is preliminary data.</text>
</comment>
<dbReference type="SUPFAM" id="SSF47090">
    <property type="entry name" value="PGBD-like"/>
    <property type="match status" value="1"/>
</dbReference>
<evidence type="ECO:0000313" key="2">
    <source>
        <dbReference type="EMBL" id="RAJ17760.1"/>
    </source>
</evidence>
<evidence type="ECO:0000313" key="3">
    <source>
        <dbReference type="Proteomes" id="UP000248703"/>
    </source>
</evidence>
<dbReference type="Proteomes" id="UP000248703">
    <property type="component" value="Unassembled WGS sequence"/>
</dbReference>
<proteinExistence type="predicted"/>
<protein>
    <submittedName>
        <fullName evidence="2">Putative peptidoglycan binding protein</fullName>
    </submittedName>
</protein>
<feature type="domain" description="Peptidoglycan binding-like" evidence="1">
    <location>
        <begin position="163"/>
        <end position="217"/>
    </location>
</feature>
<sequence>MKKILIAILVVIVLIFSYNQYKEFQRFHPKHANYKISESIDLNYHNQEMVYNYNEAVEQLNSYATMQWSANEIDVKSPESDDAETTLAVNTYAKKLAKVKFYETKLEQSKQLKDKGYTNADIQNFEQIGLTVEAYNTHVNNEKFKNRLLNALPKTNLRTGERSPFVFEIQKLLVKKGYDIPVDGVYMTITANAIKDFEAKNNLFADGNIDEVTLEALLD</sequence>
<dbReference type="RefSeq" id="WP_111658403.1">
    <property type="nucleotide sequence ID" value="NZ_QLLO01000001.1"/>
</dbReference>
<dbReference type="InterPro" id="IPR036366">
    <property type="entry name" value="PGBDSf"/>
</dbReference>
<dbReference type="Gene3D" id="1.10.101.10">
    <property type="entry name" value="PGBD-like superfamily/PGBD"/>
    <property type="match status" value="1"/>
</dbReference>
<name>A0A327RL73_9FLAO</name>
<dbReference type="InterPro" id="IPR002477">
    <property type="entry name" value="Peptidoglycan-bd-like"/>
</dbReference>
<keyword evidence="3" id="KW-1185">Reference proteome</keyword>
<gene>
    <name evidence="2" type="ORF">LY08_00028</name>
</gene>
<dbReference type="EMBL" id="QLLO01000001">
    <property type="protein sequence ID" value="RAJ17760.1"/>
    <property type="molecule type" value="Genomic_DNA"/>
</dbReference>
<organism evidence="2 3">
    <name type="scientific">Olleya aquimaris</name>
    <dbReference type="NCBI Taxonomy" id="639310"/>
    <lineage>
        <taxon>Bacteria</taxon>
        <taxon>Pseudomonadati</taxon>
        <taxon>Bacteroidota</taxon>
        <taxon>Flavobacteriia</taxon>
        <taxon>Flavobacteriales</taxon>
        <taxon>Flavobacteriaceae</taxon>
    </lineage>
</organism>